<reference evidence="1 2" key="1">
    <citation type="journal article" date="2011" name="J. Bacteriol.">
        <title>The Draft Genome of Planococcus donghaensis MPA1U2 Reveals Nonsporulation Pathways Controlled by a Conserved Spo0A Regulon.</title>
        <authorList>
            <person name="Pearson M.D."/>
            <person name="Noller H.F."/>
        </authorList>
    </citation>
    <scope>NUCLEOTIDE SEQUENCE [LARGE SCALE GENOMIC DNA]</scope>
    <source>
        <strain evidence="1 2">MPA1U2</strain>
    </source>
</reference>
<organism evidence="1 2">
    <name type="scientific">Planococcus donghaensis MPA1U2</name>
    <dbReference type="NCBI Taxonomy" id="933115"/>
    <lineage>
        <taxon>Bacteria</taxon>
        <taxon>Bacillati</taxon>
        <taxon>Bacillota</taxon>
        <taxon>Bacilli</taxon>
        <taxon>Bacillales</taxon>
        <taxon>Caryophanaceae</taxon>
        <taxon>Planococcus</taxon>
    </lineage>
</organism>
<name>E7RFH9_9BACL</name>
<proteinExistence type="predicted"/>
<dbReference type="EMBL" id="AEPB01000020">
    <property type="protein sequence ID" value="EGA90266.1"/>
    <property type="molecule type" value="Genomic_DNA"/>
</dbReference>
<dbReference type="Proteomes" id="UP000003052">
    <property type="component" value="Unassembled WGS sequence"/>
</dbReference>
<sequence length="44" mass="5097">MGIRRTGEAAFFAAQPEWLMTQESGCWSLDREKRKQPCRREAPA</sequence>
<protein>
    <submittedName>
        <fullName evidence="1">Uncharacterized protein</fullName>
    </submittedName>
</protein>
<accession>E7RFH9</accession>
<evidence type="ECO:0000313" key="1">
    <source>
        <dbReference type="EMBL" id="EGA90266.1"/>
    </source>
</evidence>
<gene>
    <name evidence="1" type="ORF">GPDM_06113</name>
</gene>
<evidence type="ECO:0000313" key="2">
    <source>
        <dbReference type="Proteomes" id="UP000003052"/>
    </source>
</evidence>
<dbReference type="AlphaFoldDB" id="E7RFH9"/>
<comment type="caution">
    <text evidence="1">The sequence shown here is derived from an EMBL/GenBank/DDBJ whole genome shotgun (WGS) entry which is preliminary data.</text>
</comment>